<comment type="caution">
    <text evidence="1">The sequence shown here is derived from an EMBL/GenBank/DDBJ whole genome shotgun (WGS) entry which is preliminary data.</text>
</comment>
<sequence>MATGRPLFHRLFMGVLLVLMLPLAAYALPPTQAISSDSVTIKLEHDGSNYYRFTAGEYHYRFLWDGGPTQLKIHGIQGYDTNGTLIDYAPAEGAKEGVPAPDLELSFRGVGDARYASTDVFRIPASFYLNRQIDHIAVDFSVVDGRMSIGPWLPMRSDWSDASSVSQHLQLLLW</sequence>
<proteinExistence type="predicted"/>
<name>A0ABP8V2Z7_9GAMM</name>
<dbReference type="RefSeq" id="WP_345196303.1">
    <property type="nucleotide sequence ID" value="NZ_BAABFL010000373.1"/>
</dbReference>
<dbReference type="EMBL" id="BAABFL010000373">
    <property type="protein sequence ID" value="GAA4650197.1"/>
    <property type="molecule type" value="Genomic_DNA"/>
</dbReference>
<reference evidence="2" key="1">
    <citation type="journal article" date="2019" name="Int. J. Syst. Evol. Microbiol.">
        <title>The Global Catalogue of Microorganisms (GCM) 10K type strain sequencing project: providing services to taxonomists for standard genome sequencing and annotation.</title>
        <authorList>
            <consortium name="The Broad Institute Genomics Platform"/>
            <consortium name="The Broad Institute Genome Sequencing Center for Infectious Disease"/>
            <person name="Wu L."/>
            <person name="Ma J."/>
        </authorList>
    </citation>
    <scope>NUCLEOTIDE SEQUENCE [LARGE SCALE GENOMIC DNA]</scope>
    <source>
        <strain evidence="2">JCM 17805</strain>
    </source>
</reference>
<organism evidence="1 2">
    <name type="scientific">Kistimonas scapharcae</name>
    <dbReference type="NCBI Taxonomy" id="1036133"/>
    <lineage>
        <taxon>Bacteria</taxon>
        <taxon>Pseudomonadati</taxon>
        <taxon>Pseudomonadota</taxon>
        <taxon>Gammaproteobacteria</taxon>
        <taxon>Oceanospirillales</taxon>
        <taxon>Endozoicomonadaceae</taxon>
        <taxon>Kistimonas</taxon>
    </lineage>
</organism>
<gene>
    <name evidence="1" type="ORF">GCM10023116_24800</name>
</gene>
<evidence type="ECO:0000313" key="2">
    <source>
        <dbReference type="Proteomes" id="UP001500604"/>
    </source>
</evidence>
<keyword evidence="2" id="KW-1185">Reference proteome</keyword>
<evidence type="ECO:0000313" key="1">
    <source>
        <dbReference type="EMBL" id="GAA4650197.1"/>
    </source>
</evidence>
<dbReference type="Proteomes" id="UP001500604">
    <property type="component" value="Unassembled WGS sequence"/>
</dbReference>
<protein>
    <submittedName>
        <fullName evidence="1">Uncharacterized protein</fullName>
    </submittedName>
</protein>
<accession>A0ABP8V2Z7</accession>